<accession>A0A317Z888</accession>
<dbReference type="Proteomes" id="UP000246351">
    <property type="component" value="Unassembled WGS sequence"/>
</dbReference>
<sequence>DDFKVEEMLKIDGNHESIVDCVFITKDREAVL</sequence>
<comment type="caution">
    <text evidence="1">The sequence shown here is derived from an EMBL/GenBank/DDBJ whole genome shotgun (WGS) entry which is preliminary data.</text>
</comment>
<feature type="non-terminal residue" evidence="1">
    <location>
        <position position="1"/>
    </location>
</feature>
<evidence type="ECO:0000313" key="2">
    <source>
        <dbReference type="Proteomes" id="UP000246351"/>
    </source>
</evidence>
<gene>
    <name evidence="1" type="ORF">DD924_13070</name>
</gene>
<proteinExistence type="predicted"/>
<dbReference type="EMBL" id="QEIV01001318">
    <property type="protein sequence ID" value="PWZ96982.1"/>
    <property type="molecule type" value="Genomic_DNA"/>
</dbReference>
<name>A0A317Z888_STAPS</name>
<protein>
    <submittedName>
        <fullName evidence="1">Nitroreductase</fullName>
    </submittedName>
</protein>
<evidence type="ECO:0000313" key="1">
    <source>
        <dbReference type="EMBL" id="PWZ96982.1"/>
    </source>
</evidence>
<organism evidence="1 2">
    <name type="scientific">Staphylococcus pseudintermedius</name>
    <dbReference type="NCBI Taxonomy" id="283734"/>
    <lineage>
        <taxon>Bacteria</taxon>
        <taxon>Bacillati</taxon>
        <taxon>Bacillota</taxon>
        <taxon>Bacilli</taxon>
        <taxon>Bacillales</taxon>
        <taxon>Staphylococcaceae</taxon>
        <taxon>Staphylococcus</taxon>
        <taxon>Staphylococcus intermedius group</taxon>
    </lineage>
</organism>
<reference evidence="1 2" key="1">
    <citation type="journal article" date="2018" name="Vet. Microbiol.">
        <title>Clonal diversity and geographic distribution of methicillin-resistant Staphylococcus pseudintermedius from Australian animals: Discovery of novel sequence types.</title>
        <authorList>
            <person name="Worthing K.A."/>
            <person name="Abraham S."/>
            <person name="Coombs G.W."/>
            <person name="Pang S."/>
            <person name="Saputra S."/>
            <person name="Jordan D."/>
            <person name="Trott D.J."/>
            <person name="Norris J.M."/>
        </authorList>
    </citation>
    <scope>NUCLEOTIDE SEQUENCE [LARGE SCALE GENOMIC DNA]</scope>
    <source>
        <strain evidence="1 2">ST71 3</strain>
    </source>
</reference>
<dbReference type="AlphaFoldDB" id="A0A317Z888"/>